<evidence type="ECO:0000313" key="2">
    <source>
        <dbReference type="EMBL" id="CAH0727439.1"/>
    </source>
</evidence>
<reference evidence="2" key="1">
    <citation type="submission" date="2021-12" db="EMBL/GenBank/DDBJ databases">
        <authorList>
            <person name="Martin H S."/>
        </authorList>
    </citation>
    <scope>NUCLEOTIDE SEQUENCE</scope>
</reference>
<organism evidence="2 3">
    <name type="scientific">Brenthis ino</name>
    <name type="common">lesser marbled fritillary</name>
    <dbReference type="NCBI Taxonomy" id="405034"/>
    <lineage>
        <taxon>Eukaryota</taxon>
        <taxon>Metazoa</taxon>
        <taxon>Ecdysozoa</taxon>
        <taxon>Arthropoda</taxon>
        <taxon>Hexapoda</taxon>
        <taxon>Insecta</taxon>
        <taxon>Pterygota</taxon>
        <taxon>Neoptera</taxon>
        <taxon>Endopterygota</taxon>
        <taxon>Lepidoptera</taxon>
        <taxon>Glossata</taxon>
        <taxon>Ditrysia</taxon>
        <taxon>Papilionoidea</taxon>
        <taxon>Nymphalidae</taxon>
        <taxon>Heliconiinae</taxon>
        <taxon>Argynnini</taxon>
        <taxon>Brenthis</taxon>
    </lineage>
</organism>
<dbReference type="OrthoDB" id="7420897at2759"/>
<dbReference type="EMBL" id="OV170226">
    <property type="protein sequence ID" value="CAH0727439.1"/>
    <property type="molecule type" value="Genomic_DNA"/>
</dbReference>
<sequence length="73" mass="8493">MDSSNKAVVKNQTALQIANYNPWNLLFSPRRRTESENSGTSTTSNYQTNTQLGTFQKQTSKNNDEYLWMIWRS</sequence>
<dbReference type="AlphaFoldDB" id="A0A8J9YE50"/>
<name>A0A8J9YE50_9NEOP</name>
<protein>
    <submittedName>
        <fullName evidence="2">Uncharacterized protein</fullName>
    </submittedName>
</protein>
<proteinExistence type="predicted"/>
<gene>
    <name evidence="2" type="ORF">BINO364_LOCUS12780</name>
</gene>
<dbReference type="Proteomes" id="UP000838878">
    <property type="component" value="Chromosome 6"/>
</dbReference>
<keyword evidence="3" id="KW-1185">Reference proteome</keyword>
<feature type="non-terminal residue" evidence="2">
    <location>
        <position position="73"/>
    </location>
</feature>
<feature type="region of interest" description="Disordered" evidence="1">
    <location>
        <begin position="28"/>
        <end position="57"/>
    </location>
</feature>
<evidence type="ECO:0000313" key="3">
    <source>
        <dbReference type="Proteomes" id="UP000838878"/>
    </source>
</evidence>
<feature type="compositionally biased region" description="Low complexity" evidence="1">
    <location>
        <begin position="36"/>
        <end position="50"/>
    </location>
</feature>
<evidence type="ECO:0000256" key="1">
    <source>
        <dbReference type="SAM" id="MobiDB-lite"/>
    </source>
</evidence>
<accession>A0A8J9YE50</accession>